<dbReference type="RefSeq" id="WP_173228087.1">
    <property type="nucleotide sequence ID" value="NZ_CP053941.1"/>
</dbReference>
<evidence type="ECO:0000256" key="1">
    <source>
        <dbReference type="SAM" id="Phobius"/>
    </source>
</evidence>
<dbReference type="EMBL" id="CP053941">
    <property type="protein sequence ID" value="QKG91393.1"/>
    <property type="molecule type" value="Genomic_DNA"/>
</dbReference>
<dbReference type="GO" id="GO:0080120">
    <property type="term" value="P:CAAX-box protein maturation"/>
    <property type="evidence" value="ECO:0007669"/>
    <property type="project" value="UniProtKB-ARBA"/>
</dbReference>
<evidence type="ECO:0000259" key="2">
    <source>
        <dbReference type="Pfam" id="PF02517"/>
    </source>
</evidence>
<keyword evidence="1" id="KW-1133">Transmembrane helix</keyword>
<dbReference type="PANTHER" id="PTHR39430:SF1">
    <property type="entry name" value="PROTEASE"/>
    <property type="match status" value="1"/>
</dbReference>
<sequence>MGLSASDAFRRLLWGGEGDRLRATWRILLGFAVVLGALLTGSRLLGRVEVPGVLVNGPVALIVLLAVGAYALVASLVPGERPVRGYGLALDRRWARDFLAAVAVGCVFQGLVTALLLATGTGRVVETLSPGVASGGGAPAVAVAVAATAVGFVGVALWEELLFRGVFIVNASEGLAARGLEPRRAVLVAGGASVLAFGPAHALVAAQGASPIFAAGQAMAAAVYFAAAYVLTGSLAFPVGLHFATNFWTVSVFGLADSGFPALVRLDRSLGAGAIELLLVVLPTLVMLGLILGWVRVTRGGVSTDEALAETVRRRHGSAVGE</sequence>
<name>A0A7D3XZY5_9EURY</name>
<feature type="transmembrane region" description="Helical" evidence="1">
    <location>
        <begin position="270"/>
        <end position="295"/>
    </location>
</feature>
<dbReference type="GO" id="GO:0008237">
    <property type="term" value="F:metallopeptidase activity"/>
    <property type="evidence" value="ECO:0007669"/>
    <property type="project" value="UniProtKB-KW"/>
</dbReference>
<dbReference type="Pfam" id="PF02517">
    <property type="entry name" value="Rce1-like"/>
    <property type="match status" value="1"/>
</dbReference>
<keyword evidence="3" id="KW-0645">Protease</keyword>
<dbReference type="PANTHER" id="PTHR39430">
    <property type="entry name" value="MEMBRANE-ASSOCIATED PROTEASE-RELATED"/>
    <property type="match status" value="1"/>
</dbReference>
<dbReference type="InterPro" id="IPR003675">
    <property type="entry name" value="Rce1/LyrA-like_dom"/>
</dbReference>
<feature type="transmembrane region" description="Helical" evidence="1">
    <location>
        <begin position="27"/>
        <end position="46"/>
    </location>
</feature>
<evidence type="ECO:0000313" key="3">
    <source>
        <dbReference type="EMBL" id="QKG91393.1"/>
    </source>
</evidence>
<dbReference type="GeneID" id="55593437"/>
<accession>A0A7D3XZY5</accession>
<keyword evidence="1" id="KW-0472">Membrane</keyword>
<feature type="transmembrane region" description="Helical" evidence="1">
    <location>
        <begin position="98"/>
        <end position="118"/>
    </location>
</feature>
<gene>
    <name evidence="3" type="ORF">HPS36_00505</name>
</gene>
<keyword evidence="3" id="KW-0482">Metalloprotease</keyword>
<keyword evidence="4" id="KW-1185">Reference proteome</keyword>
<reference evidence="3 4" key="1">
    <citation type="submission" date="2020-05" db="EMBL/GenBank/DDBJ databases">
        <title>Halorubrum RHB-C sp.nov., an extremely halophilic archaeon isolated from solar salt farm.</title>
        <authorList>
            <person name="Ho H."/>
            <person name="Danganan R.E."/>
            <person name="Dedeles G.R."/>
            <person name="Kim S.-G."/>
        </authorList>
    </citation>
    <scope>NUCLEOTIDE SEQUENCE [LARGE SCALE GENOMIC DNA]</scope>
    <source>
        <strain evidence="3 4">RHB-C</strain>
    </source>
</reference>
<feature type="domain" description="CAAX prenyl protease 2/Lysostaphin resistance protein A-like" evidence="2">
    <location>
        <begin position="145"/>
        <end position="247"/>
    </location>
</feature>
<dbReference type="GO" id="GO:0004175">
    <property type="term" value="F:endopeptidase activity"/>
    <property type="evidence" value="ECO:0007669"/>
    <property type="project" value="UniProtKB-ARBA"/>
</dbReference>
<feature type="transmembrane region" description="Helical" evidence="1">
    <location>
        <begin position="58"/>
        <end position="77"/>
    </location>
</feature>
<proteinExistence type="predicted"/>
<protein>
    <submittedName>
        <fullName evidence="3">CPBP family intramembrane metalloprotease</fullName>
    </submittedName>
</protein>
<dbReference type="Proteomes" id="UP000505020">
    <property type="component" value="Chromosome"/>
</dbReference>
<dbReference type="AlphaFoldDB" id="A0A7D3XZY5"/>
<organism evidence="3 4">
    <name type="scientific">Halorubrum salinarum</name>
    <dbReference type="NCBI Taxonomy" id="2739057"/>
    <lineage>
        <taxon>Archaea</taxon>
        <taxon>Methanobacteriati</taxon>
        <taxon>Methanobacteriota</taxon>
        <taxon>Stenosarchaea group</taxon>
        <taxon>Halobacteria</taxon>
        <taxon>Halobacteriales</taxon>
        <taxon>Haloferacaceae</taxon>
        <taxon>Halorubrum</taxon>
    </lineage>
</organism>
<evidence type="ECO:0000313" key="4">
    <source>
        <dbReference type="Proteomes" id="UP000505020"/>
    </source>
</evidence>
<dbReference type="GO" id="GO:0006508">
    <property type="term" value="P:proteolysis"/>
    <property type="evidence" value="ECO:0007669"/>
    <property type="project" value="UniProtKB-KW"/>
</dbReference>
<feature type="transmembrane region" description="Helical" evidence="1">
    <location>
        <begin position="138"/>
        <end position="158"/>
    </location>
</feature>
<keyword evidence="3" id="KW-0378">Hydrolase</keyword>
<dbReference type="KEGG" id="hsai:HPS36_00505"/>
<keyword evidence="1" id="KW-0812">Transmembrane</keyword>